<keyword evidence="2" id="KW-1185">Reference proteome</keyword>
<dbReference type="EMBL" id="BPRC01000001">
    <property type="protein sequence ID" value="GJE63722.1"/>
    <property type="molecule type" value="Genomic_DNA"/>
</dbReference>
<evidence type="ECO:0000313" key="2">
    <source>
        <dbReference type="Proteomes" id="UP001055039"/>
    </source>
</evidence>
<evidence type="ECO:0008006" key="3">
    <source>
        <dbReference type="Google" id="ProtNLM"/>
    </source>
</evidence>
<sequence>MKRQTYHLMCADVRRMRELEAHNLPQRAISRLAGVSTSTLRRHLGRTRGEALRIERLFASCNRVLVEVRA</sequence>
<proteinExistence type="predicted"/>
<reference evidence="1" key="2">
    <citation type="submission" date="2021-08" db="EMBL/GenBank/DDBJ databases">
        <authorList>
            <person name="Tani A."/>
            <person name="Ola A."/>
            <person name="Ogura Y."/>
            <person name="Katsura K."/>
            <person name="Hayashi T."/>
        </authorList>
    </citation>
    <scope>NUCLEOTIDE SEQUENCE</scope>
    <source>
        <strain evidence="1">NBRC 15686</strain>
    </source>
</reference>
<reference evidence="1" key="1">
    <citation type="journal article" date="2021" name="Front. Microbiol.">
        <title>Comprehensive Comparative Genomics and Phenotyping of Methylobacterium Species.</title>
        <authorList>
            <person name="Alessa O."/>
            <person name="Ogura Y."/>
            <person name="Fujitani Y."/>
            <person name="Takami H."/>
            <person name="Hayashi T."/>
            <person name="Sahin N."/>
            <person name="Tani A."/>
        </authorList>
    </citation>
    <scope>NUCLEOTIDE SEQUENCE</scope>
    <source>
        <strain evidence="1">NBRC 15686</strain>
    </source>
</reference>
<organism evidence="1 2">
    <name type="scientific">Methylorubrum aminovorans</name>
    <dbReference type="NCBI Taxonomy" id="269069"/>
    <lineage>
        <taxon>Bacteria</taxon>
        <taxon>Pseudomonadati</taxon>
        <taxon>Pseudomonadota</taxon>
        <taxon>Alphaproteobacteria</taxon>
        <taxon>Hyphomicrobiales</taxon>
        <taxon>Methylobacteriaceae</taxon>
        <taxon>Methylorubrum</taxon>
    </lineage>
</organism>
<accession>A0ABQ4U956</accession>
<gene>
    <name evidence="1" type="ORF">LNAOJCKE_0920</name>
</gene>
<dbReference type="RefSeq" id="WP_238222719.1">
    <property type="nucleotide sequence ID" value="NZ_BAAADH010000001.1"/>
</dbReference>
<dbReference type="Proteomes" id="UP001055039">
    <property type="component" value="Unassembled WGS sequence"/>
</dbReference>
<protein>
    <recommendedName>
        <fullName evidence="3">HTH cro/C1-type domain-containing protein</fullName>
    </recommendedName>
</protein>
<evidence type="ECO:0000313" key="1">
    <source>
        <dbReference type="EMBL" id="GJE63722.1"/>
    </source>
</evidence>
<comment type="caution">
    <text evidence="1">The sequence shown here is derived from an EMBL/GenBank/DDBJ whole genome shotgun (WGS) entry which is preliminary data.</text>
</comment>
<name>A0ABQ4U956_9HYPH</name>